<dbReference type="CDD" id="cd01448">
    <property type="entry name" value="TST_Repeat_1"/>
    <property type="match status" value="1"/>
</dbReference>
<evidence type="ECO:0000259" key="4">
    <source>
        <dbReference type="PROSITE" id="PS50206"/>
    </source>
</evidence>
<gene>
    <name evidence="5" type="ORF">GZ77_15735</name>
</gene>
<dbReference type="SUPFAM" id="SSF52821">
    <property type="entry name" value="Rhodanese/Cell cycle control phosphatase"/>
    <property type="match status" value="2"/>
</dbReference>
<dbReference type="InterPro" id="IPR045078">
    <property type="entry name" value="TST/MPST-like"/>
</dbReference>
<dbReference type="GO" id="GO:0004792">
    <property type="term" value="F:thiosulfate-cyanide sulfurtransferase activity"/>
    <property type="evidence" value="ECO:0007669"/>
    <property type="project" value="InterPro"/>
</dbReference>
<dbReference type="PROSITE" id="PS00683">
    <property type="entry name" value="RHODANESE_2"/>
    <property type="match status" value="1"/>
</dbReference>
<feature type="domain" description="Rhodanese" evidence="4">
    <location>
        <begin position="19"/>
        <end position="139"/>
    </location>
</feature>
<evidence type="ECO:0000256" key="3">
    <source>
        <dbReference type="RuleBase" id="RU000507"/>
    </source>
</evidence>
<dbReference type="PROSITE" id="PS00380">
    <property type="entry name" value="RHODANESE_1"/>
    <property type="match status" value="1"/>
</dbReference>
<dbReference type="PROSITE" id="PS50206">
    <property type="entry name" value="RHODANESE_3"/>
    <property type="match status" value="2"/>
</dbReference>
<proteinExistence type="predicted"/>
<keyword evidence="1 3" id="KW-0808">Transferase</keyword>
<reference evidence="5 6" key="1">
    <citation type="submission" date="2014-06" db="EMBL/GenBank/DDBJ databases">
        <title>Whole Genome Sequences of Three Symbiotic Endozoicomonas Bacteria.</title>
        <authorList>
            <person name="Neave M.J."/>
            <person name="Apprill A."/>
            <person name="Voolstra C.R."/>
        </authorList>
    </citation>
    <scope>NUCLEOTIDE SEQUENCE [LARGE SCALE GENOMIC DNA]</scope>
    <source>
        <strain evidence="5 6">LMG 24815</strain>
    </source>
</reference>
<dbReference type="InterPro" id="IPR036873">
    <property type="entry name" value="Rhodanese-like_dom_sf"/>
</dbReference>
<dbReference type="Pfam" id="PF00581">
    <property type="entry name" value="Rhodanese"/>
    <property type="match status" value="2"/>
</dbReference>
<name>A0A081N5M0_9GAMM</name>
<dbReference type="PANTHER" id="PTHR11364">
    <property type="entry name" value="THIOSULFATE SULFERTANSFERASE"/>
    <property type="match status" value="1"/>
</dbReference>
<evidence type="ECO:0000313" key="6">
    <source>
        <dbReference type="Proteomes" id="UP000028006"/>
    </source>
</evidence>
<protein>
    <recommendedName>
        <fullName evidence="3">Sulfurtransferase</fullName>
    </recommendedName>
</protein>
<evidence type="ECO:0000256" key="2">
    <source>
        <dbReference type="ARBA" id="ARBA00022737"/>
    </source>
</evidence>
<dbReference type="eggNOG" id="COG2897">
    <property type="taxonomic scope" value="Bacteria"/>
</dbReference>
<dbReference type="AlphaFoldDB" id="A0A081N5M0"/>
<keyword evidence="2" id="KW-0677">Repeat</keyword>
<sequence length="282" mass="31177">MEYLMSPLIEPEVLATLLNDDRIVIIDARYDLGNASAGRALYQQGHLPGACYVDLEDDLSGTIILGKTGRHPLPEPDVFLQRVCSWGINDDIHVVVYDDGGHAMAARAWWQLRWIGVRHVSVLHGGYKAWLAGKYPVTSELPEVRFSHFVSHLHDNETVSADTIADQLEDPRFVLVDARSYERYAGESEPIDAKAGHIPGALCHPFSDNMDDEGRFLSPEKLKQTFSALLPVGLEPVFYCGSGVTACHNLLAMEYAGLSGAKLYPGSWSEWITDESRPVGTL</sequence>
<keyword evidence="6" id="KW-1185">Reference proteome</keyword>
<accession>A0A081N5M0</accession>
<dbReference type="CDD" id="cd01449">
    <property type="entry name" value="TST_Repeat_2"/>
    <property type="match status" value="1"/>
</dbReference>
<feature type="domain" description="Rhodanese" evidence="4">
    <location>
        <begin position="169"/>
        <end position="280"/>
    </location>
</feature>
<comment type="caution">
    <text evidence="5">The sequence shown here is derived from an EMBL/GenBank/DDBJ whole genome shotgun (WGS) entry which is preliminary data.</text>
</comment>
<dbReference type="SMART" id="SM00450">
    <property type="entry name" value="RHOD"/>
    <property type="match status" value="2"/>
</dbReference>
<dbReference type="Gene3D" id="3.40.250.10">
    <property type="entry name" value="Rhodanese-like domain"/>
    <property type="match status" value="2"/>
</dbReference>
<organism evidence="5 6">
    <name type="scientific">Endozoicomonas montiporae</name>
    <dbReference type="NCBI Taxonomy" id="1027273"/>
    <lineage>
        <taxon>Bacteria</taxon>
        <taxon>Pseudomonadati</taxon>
        <taxon>Pseudomonadota</taxon>
        <taxon>Gammaproteobacteria</taxon>
        <taxon>Oceanospirillales</taxon>
        <taxon>Endozoicomonadaceae</taxon>
        <taxon>Endozoicomonas</taxon>
    </lineage>
</organism>
<evidence type="ECO:0000313" key="5">
    <source>
        <dbReference type="EMBL" id="KEQ13743.1"/>
    </source>
</evidence>
<evidence type="ECO:0000256" key="1">
    <source>
        <dbReference type="ARBA" id="ARBA00022679"/>
    </source>
</evidence>
<dbReference type="EMBL" id="JOKG01000003">
    <property type="protein sequence ID" value="KEQ13743.1"/>
    <property type="molecule type" value="Genomic_DNA"/>
</dbReference>
<dbReference type="PANTHER" id="PTHR11364:SF27">
    <property type="entry name" value="SULFURTRANSFERASE"/>
    <property type="match status" value="1"/>
</dbReference>
<dbReference type="Proteomes" id="UP000028006">
    <property type="component" value="Unassembled WGS sequence"/>
</dbReference>
<dbReference type="InterPro" id="IPR001307">
    <property type="entry name" value="Thiosulphate_STrfase_CS"/>
</dbReference>
<dbReference type="InterPro" id="IPR001763">
    <property type="entry name" value="Rhodanese-like_dom"/>
</dbReference>